<organism evidence="4 5">
    <name type="scientific">Synchytrium endobioticum</name>
    <dbReference type="NCBI Taxonomy" id="286115"/>
    <lineage>
        <taxon>Eukaryota</taxon>
        <taxon>Fungi</taxon>
        <taxon>Fungi incertae sedis</taxon>
        <taxon>Chytridiomycota</taxon>
        <taxon>Chytridiomycota incertae sedis</taxon>
        <taxon>Chytridiomycetes</taxon>
        <taxon>Synchytriales</taxon>
        <taxon>Synchytriaceae</taxon>
        <taxon>Synchytrium</taxon>
    </lineage>
</organism>
<dbReference type="Proteomes" id="UP000320475">
    <property type="component" value="Unassembled WGS sequence"/>
</dbReference>
<feature type="chain" id="PRO_5021207095" evidence="3">
    <location>
        <begin position="18"/>
        <end position="364"/>
    </location>
</feature>
<feature type="signal peptide" evidence="3">
    <location>
        <begin position="1"/>
        <end position="17"/>
    </location>
</feature>
<keyword evidence="2" id="KW-0812">Transmembrane</keyword>
<name>A0A507DBL5_9FUNG</name>
<evidence type="ECO:0000256" key="1">
    <source>
        <dbReference type="SAM" id="MobiDB-lite"/>
    </source>
</evidence>
<keyword evidence="3" id="KW-0732">Signal</keyword>
<proteinExistence type="predicted"/>
<feature type="compositionally biased region" description="Basic and acidic residues" evidence="1">
    <location>
        <begin position="184"/>
        <end position="194"/>
    </location>
</feature>
<reference evidence="4 5" key="1">
    <citation type="journal article" date="2019" name="Sci. Rep.">
        <title>Comparative genomics of chytrid fungi reveal insights into the obligate biotrophic and pathogenic lifestyle of Synchytrium endobioticum.</title>
        <authorList>
            <person name="van de Vossenberg B.T.L.H."/>
            <person name="Warris S."/>
            <person name="Nguyen H.D.T."/>
            <person name="van Gent-Pelzer M.P.E."/>
            <person name="Joly D.L."/>
            <person name="van de Geest H.C."/>
            <person name="Bonants P.J.M."/>
            <person name="Smith D.S."/>
            <person name="Levesque C.A."/>
            <person name="van der Lee T.A.J."/>
        </authorList>
    </citation>
    <scope>NUCLEOTIDE SEQUENCE [LARGE SCALE GENOMIC DNA]</scope>
    <source>
        <strain evidence="4 5">LEV6574</strain>
    </source>
</reference>
<dbReference type="EMBL" id="QEAM01000040">
    <property type="protein sequence ID" value="TPX49079.1"/>
    <property type="molecule type" value="Genomic_DNA"/>
</dbReference>
<feature type="region of interest" description="Disordered" evidence="1">
    <location>
        <begin position="184"/>
        <end position="206"/>
    </location>
</feature>
<feature type="transmembrane region" description="Helical" evidence="2">
    <location>
        <begin position="72"/>
        <end position="93"/>
    </location>
</feature>
<dbReference type="VEuPathDB" id="FungiDB:SeMB42_g01729"/>
<evidence type="ECO:0000313" key="5">
    <source>
        <dbReference type="Proteomes" id="UP000320475"/>
    </source>
</evidence>
<keyword evidence="2" id="KW-1133">Transmembrane helix</keyword>
<feature type="transmembrane region" description="Helical" evidence="2">
    <location>
        <begin position="100"/>
        <end position="124"/>
    </location>
</feature>
<keyword evidence="2" id="KW-0472">Membrane</keyword>
<comment type="caution">
    <text evidence="4">The sequence shown here is derived from an EMBL/GenBank/DDBJ whole genome shotgun (WGS) entry which is preliminary data.</text>
</comment>
<evidence type="ECO:0000313" key="4">
    <source>
        <dbReference type="EMBL" id="TPX49079.1"/>
    </source>
</evidence>
<gene>
    <name evidence="4" type="ORF">SeLEV6574_g01675</name>
</gene>
<protein>
    <submittedName>
        <fullName evidence="4">Uncharacterized protein</fullName>
    </submittedName>
</protein>
<evidence type="ECO:0000256" key="2">
    <source>
        <dbReference type="SAM" id="Phobius"/>
    </source>
</evidence>
<accession>A0A507DBL5</accession>
<evidence type="ECO:0000256" key="3">
    <source>
        <dbReference type="SAM" id="SignalP"/>
    </source>
</evidence>
<dbReference type="AlphaFoldDB" id="A0A507DBL5"/>
<sequence>MYSKIVFMLLFASLALCNHVPNQLRPLTSSLNQAPRIDRSVALFKRDAVSPQTLAGVDPNTPQGSSMWKTGLIYSVGILGGIGSIVLGAKVALGVGAAGLGAVAILGPAVFIAIGAIILVAITIKIVLDVKKSGAAITGKPRAAMSSKKYHTAYPRLSSVLRAIGGRGTASELPKKSIVVNEVPNERETTEHSKTPSIKLDSNDAKGHAPPAFKKTLSAGRPFGGNLLDTSFGSETASTFFFEHCDLAYAGAFAEQPIECGHNSTEHLMYVKWVVRLRCTVRFVVSLEACKLIYVKCRGDKDPQHEDLRDKKSLGLTVREPVEDQQEMTDSVRGMRTASGNTSLNRAAISPTTANTGVGHVTAI</sequence>